<keyword evidence="3" id="KW-1185">Reference proteome</keyword>
<feature type="compositionally biased region" description="Low complexity" evidence="1">
    <location>
        <begin position="70"/>
        <end position="79"/>
    </location>
</feature>
<accession>A0ABP8WU54</accession>
<organism evidence="2 3">
    <name type="scientific">Nocardioides nanhaiensis</name>
    <dbReference type="NCBI Taxonomy" id="1476871"/>
    <lineage>
        <taxon>Bacteria</taxon>
        <taxon>Bacillati</taxon>
        <taxon>Actinomycetota</taxon>
        <taxon>Actinomycetes</taxon>
        <taxon>Propionibacteriales</taxon>
        <taxon>Nocardioidaceae</taxon>
        <taxon>Nocardioides</taxon>
    </lineage>
</organism>
<evidence type="ECO:0000256" key="1">
    <source>
        <dbReference type="SAM" id="MobiDB-lite"/>
    </source>
</evidence>
<dbReference type="EMBL" id="BAABIM010000004">
    <property type="protein sequence ID" value="GAA4693618.1"/>
    <property type="molecule type" value="Genomic_DNA"/>
</dbReference>
<evidence type="ECO:0000313" key="2">
    <source>
        <dbReference type="EMBL" id="GAA4693618.1"/>
    </source>
</evidence>
<dbReference type="Proteomes" id="UP001500621">
    <property type="component" value="Unassembled WGS sequence"/>
</dbReference>
<dbReference type="RefSeq" id="WP_345268153.1">
    <property type="nucleotide sequence ID" value="NZ_BAABIM010000004.1"/>
</dbReference>
<name>A0ABP8WU54_9ACTN</name>
<proteinExistence type="predicted"/>
<comment type="caution">
    <text evidence="2">The sequence shown here is derived from an EMBL/GenBank/DDBJ whole genome shotgun (WGS) entry which is preliminary data.</text>
</comment>
<evidence type="ECO:0008006" key="4">
    <source>
        <dbReference type="Google" id="ProtNLM"/>
    </source>
</evidence>
<feature type="compositionally biased region" description="Basic and acidic residues" evidence="1">
    <location>
        <begin position="1"/>
        <end position="11"/>
    </location>
</feature>
<feature type="region of interest" description="Disordered" evidence="1">
    <location>
        <begin position="1"/>
        <end position="79"/>
    </location>
</feature>
<gene>
    <name evidence="2" type="ORF">GCM10023226_34360</name>
</gene>
<reference evidence="3" key="1">
    <citation type="journal article" date="2019" name="Int. J. Syst. Evol. Microbiol.">
        <title>The Global Catalogue of Microorganisms (GCM) 10K type strain sequencing project: providing services to taxonomists for standard genome sequencing and annotation.</title>
        <authorList>
            <consortium name="The Broad Institute Genomics Platform"/>
            <consortium name="The Broad Institute Genome Sequencing Center for Infectious Disease"/>
            <person name="Wu L."/>
            <person name="Ma J."/>
        </authorList>
    </citation>
    <scope>NUCLEOTIDE SEQUENCE [LARGE SCALE GENOMIC DNA]</scope>
    <source>
        <strain evidence="3">JCM 18127</strain>
    </source>
</reference>
<evidence type="ECO:0000313" key="3">
    <source>
        <dbReference type="Proteomes" id="UP001500621"/>
    </source>
</evidence>
<sequence length="79" mass="8303">MSEQEHEKSHAGNDATDEGLGISDDQLPEDLVPGEDNPLAEGLEDRETVEGLLDGGKTADEMESEESDGDSVGQDDSSA</sequence>
<protein>
    <recommendedName>
        <fullName evidence="4">Sugar ABC transporter ATPase</fullName>
    </recommendedName>
</protein>